<dbReference type="OrthoDB" id="1894615at2"/>
<dbReference type="EMBL" id="JAAAMU010000007">
    <property type="protein sequence ID" value="NBC70599.1"/>
    <property type="molecule type" value="Genomic_DNA"/>
</dbReference>
<dbReference type="Proteomes" id="UP000558113">
    <property type="component" value="Unassembled WGS sequence"/>
</dbReference>
<accession>A0A7X4YS83</accession>
<name>A0A7X4YS83_9BACL</name>
<evidence type="ECO:0000313" key="2">
    <source>
        <dbReference type="Proteomes" id="UP000558113"/>
    </source>
</evidence>
<organism evidence="1 2">
    <name type="scientific">Paenibacillus sacheonensis</name>
    <dbReference type="NCBI Taxonomy" id="742054"/>
    <lineage>
        <taxon>Bacteria</taxon>
        <taxon>Bacillati</taxon>
        <taxon>Bacillota</taxon>
        <taxon>Bacilli</taxon>
        <taxon>Bacillales</taxon>
        <taxon>Paenibacillaceae</taxon>
        <taxon>Paenibacillus</taxon>
    </lineage>
</organism>
<reference evidence="1 2" key="1">
    <citation type="submission" date="2020-01" db="EMBL/GenBank/DDBJ databases">
        <title>Paenibacillus soybeanensis sp. nov. isolated from the nodules of soybean (Glycine max(L.) Merr).</title>
        <authorList>
            <person name="Wang H."/>
        </authorList>
    </citation>
    <scope>NUCLEOTIDE SEQUENCE [LARGE SCALE GENOMIC DNA]</scope>
    <source>
        <strain evidence="1 2">DSM 23054</strain>
    </source>
</reference>
<comment type="caution">
    <text evidence="1">The sequence shown here is derived from an EMBL/GenBank/DDBJ whole genome shotgun (WGS) entry which is preliminary data.</text>
</comment>
<sequence length="82" mass="9203">MAADANPASPEAQSLAGFLTDLNARRSQGDPDIVKGMKRAWASFNALPDDKKPEMYTMSMEEREFIKEACILRHKRSARMDS</sequence>
<protein>
    <submittedName>
        <fullName evidence="1">Uncharacterized protein</fullName>
    </submittedName>
</protein>
<dbReference type="RefSeq" id="WP_161699685.1">
    <property type="nucleotide sequence ID" value="NZ_JAAAMU010000007.1"/>
</dbReference>
<evidence type="ECO:0000313" key="1">
    <source>
        <dbReference type="EMBL" id="NBC70599.1"/>
    </source>
</evidence>
<dbReference type="AlphaFoldDB" id="A0A7X4YS83"/>
<keyword evidence="2" id="KW-1185">Reference proteome</keyword>
<gene>
    <name evidence="1" type="ORF">GT003_16480</name>
</gene>
<proteinExistence type="predicted"/>